<reference evidence="2" key="1">
    <citation type="submission" date="2021-06" db="EMBL/GenBank/DDBJ databases">
        <title>Parelaphostrongylus tenuis whole genome reference sequence.</title>
        <authorList>
            <person name="Garwood T.J."/>
            <person name="Larsen P.A."/>
            <person name="Fountain-Jones N.M."/>
            <person name="Garbe J.R."/>
            <person name="Macchietto M.G."/>
            <person name="Kania S.A."/>
            <person name="Gerhold R.W."/>
            <person name="Richards J.E."/>
            <person name="Wolf T.M."/>
        </authorList>
    </citation>
    <scope>NUCLEOTIDE SEQUENCE</scope>
    <source>
        <strain evidence="2">MNPRO001-30</strain>
        <tissue evidence="2">Meninges</tissue>
    </source>
</reference>
<proteinExistence type="predicted"/>
<name>A0AAD5M5F1_PARTN</name>
<sequence length="65" mass="7196">MKIILWRSIIWCTSSPLSSSTAVLDFELVIALKRVFVNFIVPLTGTSIDAISGIFETTDINCSFN</sequence>
<keyword evidence="3" id="KW-1185">Reference proteome</keyword>
<accession>A0AAD5M5F1</accession>
<dbReference type="AlphaFoldDB" id="A0AAD5M5F1"/>
<dbReference type="Proteomes" id="UP001196413">
    <property type="component" value="Unassembled WGS sequence"/>
</dbReference>
<protein>
    <recommendedName>
        <fullName evidence="4">Secreted protein</fullName>
    </recommendedName>
</protein>
<dbReference type="EMBL" id="JAHQIW010001061">
    <property type="protein sequence ID" value="KAJ1351380.1"/>
    <property type="molecule type" value="Genomic_DNA"/>
</dbReference>
<gene>
    <name evidence="2" type="ORF">KIN20_007371</name>
</gene>
<feature type="signal peptide" evidence="1">
    <location>
        <begin position="1"/>
        <end position="20"/>
    </location>
</feature>
<comment type="caution">
    <text evidence="2">The sequence shown here is derived from an EMBL/GenBank/DDBJ whole genome shotgun (WGS) entry which is preliminary data.</text>
</comment>
<keyword evidence="1" id="KW-0732">Signal</keyword>
<feature type="chain" id="PRO_5042108119" description="Secreted protein" evidence="1">
    <location>
        <begin position="21"/>
        <end position="65"/>
    </location>
</feature>
<evidence type="ECO:0000256" key="1">
    <source>
        <dbReference type="SAM" id="SignalP"/>
    </source>
</evidence>
<evidence type="ECO:0008006" key="4">
    <source>
        <dbReference type="Google" id="ProtNLM"/>
    </source>
</evidence>
<evidence type="ECO:0000313" key="3">
    <source>
        <dbReference type="Proteomes" id="UP001196413"/>
    </source>
</evidence>
<organism evidence="2 3">
    <name type="scientific">Parelaphostrongylus tenuis</name>
    <name type="common">Meningeal worm</name>
    <dbReference type="NCBI Taxonomy" id="148309"/>
    <lineage>
        <taxon>Eukaryota</taxon>
        <taxon>Metazoa</taxon>
        <taxon>Ecdysozoa</taxon>
        <taxon>Nematoda</taxon>
        <taxon>Chromadorea</taxon>
        <taxon>Rhabditida</taxon>
        <taxon>Rhabditina</taxon>
        <taxon>Rhabditomorpha</taxon>
        <taxon>Strongyloidea</taxon>
        <taxon>Metastrongylidae</taxon>
        <taxon>Parelaphostrongylus</taxon>
    </lineage>
</organism>
<evidence type="ECO:0000313" key="2">
    <source>
        <dbReference type="EMBL" id="KAJ1351380.1"/>
    </source>
</evidence>